<dbReference type="RefSeq" id="WP_209651286.1">
    <property type="nucleotide sequence ID" value="NZ_JBEPNV010000002.1"/>
</dbReference>
<dbReference type="HAMAP" id="MF_01384">
    <property type="entry name" value="UreD"/>
    <property type="match status" value="1"/>
</dbReference>
<reference evidence="4 5" key="1">
    <citation type="submission" date="2024-06" db="EMBL/GenBank/DDBJ databases">
        <title>Genomics of switchgrass bacterial isolates.</title>
        <authorList>
            <person name="Shade A."/>
        </authorList>
    </citation>
    <scope>NUCLEOTIDE SEQUENCE [LARGE SCALE GENOMIC DNA]</scope>
    <source>
        <strain evidence="4 5">PvP084</strain>
    </source>
</reference>
<evidence type="ECO:0000313" key="5">
    <source>
        <dbReference type="Proteomes" id="UP001549119"/>
    </source>
</evidence>
<name>A0ABV2NSY0_9HYPH</name>
<evidence type="ECO:0000313" key="4">
    <source>
        <dbReference type="EMBL" id="MET3869493.1"/>
    </source>
</evidence>
<protein>
    <recommendedName>
        <fullName evidence="3">Urease accessory protein UreD</fullName>
    </recommendedName>
</protein>
<comment type="subcellular location">
    <subcellularLocation>
        <location evidence="3">Cytoplasm</location>
    </subcellularLocation>
</comment>
<comment type="function">
    <text evidence="3">Required for maturation of urease via the functional incorporation of the urease nickel metallocenter.</text>
</comment>
<comment type="caution">
    <text evidence="4">The sequence shown here is derived from an EMBL/GenBank/DDBJ whole genome shotgun (WGS) entry which is preliminary data.</text>
</comment>
<keyword evidence="2 3" id="KW-0143">Chaperone</keyword>
<proteinExistence type="inferred from homology"/>
<sequence>MPDDIQTGRRATARLGFVRGGGTSVLADQHVPYPFHITKPFRLYPQRPELITLYLQSASGGLYRGDRLGLDIAMGPGSAAHVTTQAATVVHRSADRPARQDTRIRVAADAFLHCVPDPLILFPGAALSATTQITLEPGARAVVSESIACHDPEGRGRPFDRVELGLGIETAAGAVLVRERARIAGAEFDAPDSPLGPWRAYGAMVILGPAPCLPDPGDVQAAADRTGCRAGLSPLPNAAGLGLRLLAPDGGTLAAGLEAAAGRAFAALTGLAPARRRK</sequence>
<dbReference type="Proteomes" id="UP001549119">
    <property type="component" value="Unassembled WGS sequence"/>
</dbReference>
<evidence type="ECO:0000256" key="3">
    <source>
        <dbReference type="HAMAP-Rule" id="MF_01384"/>
    </source>
</evidence>
<keyword evidence="3" id="KW-0963">Cytoplasm</keyword>
<accession>A0ABV2NSY0</accession>
<dbReference type="PANTHER" id="PTHR33643">
    <property type="entry name" value="UREASE ACCESSORY PROTEIN D"/>
    <property type="match status" value="1"/>
</dbReference>
<dbReference type="PANTHER" id="PTHR33643:SF1">
    <property type="entry name" value="UREASE ACCESSORY PROTEIN D"/>
    <property type="match status" value="1"/>
</dbReference>
<comment type="subunit">
    <text evidence="3">UreD, UreF and UreG form a complex that acts as a GTP-hydrolysis-dependent molecular chaperone, activating the urease apoprotein by helping to assemble the nickel containing metallocenter of UreC. The UreE protein probably delivers the nickel.</text>
</comment>
<dbReference type="Pfam" id="PF01774">
    <property type="entry name" value="UreD"/>
    <property type="match status" value="1"/>
</dbReference>
<keyword evidence="5" id="KW-1185">Reference proteome</keyword>
<evidence type="ECO:0000256" key="2">
    <source>
        <dbReference type="ARBA" id="ARBA00023186"/>
    </source>
</evidence>
<keyword evidence="3" id="KW-0996">Nickel insertion</keyword>
<organism evidence="4 5">
    <name type="scientific">Methylobacterium radiotolerans</name>
    <dbReference type="NCBI Taxonomy" id="31998"/>
    <lineage>
        <taxon>Bacteria</taxon>
        <taxon>Pseudomonadati</taxon>
        <taxon>Pseudomonadota</taxon>
        <taxon>Alphaproteobacteria</taxon>
        <taxon>Hyphomicrobiales</taxon>
        <taxon>Methylobacteriaceae</taxon>
        <taxon>Methylobacterium</taxon>
    </lineage>
</organism>
<comment type="similarity">
    <text evidence="1 3">Belongs to the UreD family.</text>
</comment>
<dbReference type="InterPro" id="IPR002669">
    <property type="entry name" value="UreD"/>
</dbReference>
<gene>
    <name evidence="3" type="primary">ureD</name>
    <name evidence="4" type="ORF">ABIC20_006871</name>
</gene>
<evidence type="ECO:0000256" key="1">
    <source>
        <dbReference type="ARBA" id="ARBA00007177"/>
    </source>
</evidence>
<dbReference type="EMBL" id="JBEPNW010000003">
    <property type="protein sequence ID" value="MET3869493.1"/>
    <property type="molecule type" value="Genomic_DNA"/>
</dbReference>